<protein>
    <submittedName>
        <fullName evidence="1">Uncharacterized protein</fullName>
    </submittedName>
</protein>
<dbReference type="EMBL" id="JAMPKK010000107">
    <property type="protein sequence ID" value="MEP0868059.1"/>
    <property type="molecule type" value="Genomic_DNA"/>
</dbReference>
<proteinExistence type="predicted"/>
<keyword evidence="2" id="KW-1185">Reference proteome</keyword>
<dbReference type="Proteomes" id="UP001442494">
    <property type="component" value="Unassembled WGS sequence"/>
</dbReference>
<comment type="caution">
    <text evidence="1">The sequence shown here is derived from an EMBL/GenBank/DDBJ whole genome shotgun (WGS) entry which is preliminary data.</text>
</comment>
<name>A0ABV0JY59_9CYAN</name>
<evidence type="ECO:0000313" key="2">
    <source>
        <dbReference type="Proteomes" id="UP001442494"/>
    </source>
</evidence>
<accession>A0ABV0JY59</accession>
<gene>
    <name evidence="1" type="ORF">NDI37_26845</name>
</gene>
<organism evidence="1 2">
    <name type="scientific">Funiculus sociatus GB2-A5</name>
    <dbReference type="NCBI Taxonomy" id="2933946"/>
    <lineage>
        <taxon>Bacteria</taxon>
        <taxon>Bacillati</taxon>
        <taxon>Cyanobacteriota</taxon>
        <taxon>Cyanophyceae</taxon>
        <taxon>Coleofasciculales</taxon>
        <taxon>Coleofasciculaceae</taxon>
        <taxon>Funiculus</taxon>
    </lineage>
</organism>
<dbReference type="RefSeq" id="WP_190423953.1">
    <property type="nucleotide sequence ID" value="NZ_JAMPKK010000107.1"/>
</dbReference>
<evidence type="ECO:0000313" key="1">
    <source>
        <dbReference type="EMBL" id="MEP0868059.1"/>
    </source>
</evidence>
<reference evidence="1 2" key="1">
    <citation type="submission" date="2022-04" db="EMBL/GenBank/DDBJ databases">
        <title>Positive selection, recombination, and allopatry shape intraspecific diversity of widespread and dominant cyanobacteria.</title>
        <authorList>
            <person name="Wei J."/>
            <person name="Shu W."/>
            <person name="Hu C."/>
        </authorList>
    </citation>
    <scope>NUCLEOTIDE SEQUENCE [LARGE SCALE GENOMIC DNA]</scope>
    <source>
        <strain evidence="1 2">GB2-A5</strain>
    </source>
</reference>
<sequence>MQTNLIQRPTRRELIIESLSNRLWESSPEAITEILQQLPDELVGKIAKATIQVLDAEGSNETQNSQAD</sequence>